<dbReference type="STRING" id="48936.NJ75_00149"/>
<reference evidence="3 4" key="1">
    <citation type="submission" date="2014-10" db="EMBL/GenBank/DDBJ databases">
        <title>Draft genome sequence of Novosphingobium subterraneum DSM 12447.</title>
        <authorList>
            <person name="Gan H.M."/>
            <person name="Gan H.Y."/>
            <person name="Savka M.A."/>
        </authorList>
    </citation>
    <scope>NUCLEOTIDE SEQUENCE [LARGE SCALE GENOMIC DNA]</scope>
    <source>
        <strain evidence="3 4">DSM 12447</strain>
    </source>
</reference>
<name>A0A0B9AG83_9SPHN</name>
<organism evidence="3 4">
    <name type="scientific">Novosphingobium subterraneum</name>
    <dbReference type="NCBI Taxonomy" id="48936"/>
    <lineage>
        <taxon>Bacteria</taxon>
        <taxon>Pseudomonadati</taxon>
        <taxon>Pseudomonadota</taxon>
        <taxon>Alphaproteobacteria</taxon>
        <taxon>Sphingomonadales</taxon>
        <taxon>Sphingomonadaceae</taxon>
        <taxon>Novosphingobium</taxon>
    </lineage>
</organism>
<keyword evidence="1" id="KW-0812">Transmembrane</keyword>
<dbReference type="EMBL" id="JRVC01000001">
    <property type="protein sequence ID" value="KHS49668.1"/>
    <property type="molecule type" value="Genomic_DNA"/>
</dbReference>
<dbReference type="PATRIC" id="fig|48936.3.peg.152"/>
<evidence type="ECO:0000313" key="4">
    <source>
        <dbReference type="Proteomes" id="UP000031338"/>
    </source>
</evidence>
<proteinExistence type="predicted"/>
<dbReference type="InterPro" id="IPR014115">
    <property type="entry name" value="TrbI_Ftype"/>
</dbReference>
<dbReference type="Proteomes" id="UP000031338">
    <property type="component" value="Unassembled WGS sequence"/>
</dbReference>
<evidence type="ECO:0000313" key="3">
    <source>
        <dbReference type="EMBL" id="KHS49668.1"/>
    </source>
</evidence>
<gene>
    <name evidence="2" type="ORF">NJ75_00149</name>
    <name evidence="3" type="ORF">NJ75_00371</name>
</gene>
<dbReference type="AlphaFoldDB" id="A0A0B9AG83"/>
<dbReference type="RefSeq" id="WP_052241845.1">
    <property type="nucleotide sequence ID" value="NZ_JRVC01000001.1"/>
</dbReference>
<evidence type="ECO:0008006" key="5">
    <source>
        <dbReference type="Google" id="ProtNLM"/>
    </source>
</evidence>
<feature type="transmembrane region" description="Helical" evidence="1">
    <location>
        <begin position="39"/>
        <end position="56"/>
    </location>
</feature>
<evidence type="ECO:0000256" key="1">
    <source>
        <dbReference type="SAM" id="Phobius"/>
    </source>
</evidence>
<dbReference type="EMBL" id="JRVC01000001">
    <property type="protein sequence ID" value="KHS49446.1"/>
    <property type="molecule type" value="Genomic_DNA"/>
</dbReference>
<protein>
    <recommendedName>
        <fullName evidence="5">Type-F conjugative transfer system protein (TrbI_Ftype)</fullName>
    </recommendedName>
</protein>
<keyword evidence="4" id="KW-1185">Reference proteome</keyword>
<evidence type="ECO:0000313" key="2">
    <source>
        <dbReference type="EMBL" id="KHS49446.1"/>
    </source>
</evidence>
<keyword evidence="1" id="KW-1133">Transmembrane helix</keyword>
<comment type="caution">
    <text evidence="3">The sequence shown here is derived from an EMBL/GenBank/DDBJ whole genome shotgun (WGS) entry which is preliminary data.</text>
</comment>
<keyword evidence="1" id="KW-0472">Membrane</keyword>
<sequence length="194" mass="20344">MRDLFDELPPAHEAVSTAARKPTGTLMQRRFAGMSTRELVLLVAGIAMFIWGAWVTRNIAASPDSRQEFVQLQLQGIIGEYLQAQSRSSADETTAARETAVFMAALDETVASLSKSGKVVLVHEAIVGGNVPDVTQSVKAAVYAKVPRPTPAQAMQGMGSGVRPKGSAANAARVESEMQAFMAANGGGQGGGAR</sequence>
<dbReference type="Pfam" id="PF09677">
    <property type="entry name" value="TrbI_Ftype"/>
    <property type="match status" value="1"/>
</dbReference>
<accession>A0A0B9AG83</accession>